<dbReference type="Proteomes" id="UP001586593">
    <property type="component" value="Unassembled WGS sequence"/>
</dbReference>
<feature type="compositionally biased region" description="Polar residues" evidence="1">
    <location>
        <begin position="60"/>
        <end position="76"/>
    </location>
</feature>
<proteinExistence type="predicted"/>
<evidence type="ECO:0000313" key="3">
    <source>
        <dbReference type="Proteomes" id="UP001586593"/>
    </source>
</evidence>
<feature type="compositionally biased region" description="Basic and acidic residues" evidence="1">
    <location>
        <begin position="84"/>
        <end position="94"/>
    </location>
</feature>
<name>A0ABR3V1F0_9PEZI</name>
<keyword evidence="3" id="KW-1185">Reference proteome</keyword>
<accession>A0ABR3V1F0</accession>
<organism evidence="2 3">
    <name type="scientific">Phialemonium thermophilum</name>
    <dbReference type="NCBI Taxonomy" id="223376"/>
    <lineage>
        <taxon>Eukaryota</taxon>
        <taxon>Fungi</taxon>
        <taxon>Dikarya</taxon>
        <taxon>Ascomycota</taxon>
        <taxon>Pezizomycotina</taxon>
        <taxon>Sordariomycetes</taxon>
        <taxon>Sordariomycetidae</taxon>
        <taxon>Cephalothecales</taxon>
        <taxon>Cephalothecaceae</taxon>
        <taxon>Phialemonium</taxon>
    </lineage>
</organism>
<evidence type="ECO:0000256" key="1">
    <source>
        <dbReference type="SAM" id="MobiDB-lite"/>
    </source>
</evidence>
<comment type="caution">
    <text evidence="2">The sequence shown here is derived from an EMBL/GenBank/DDBJ whole genome shotgun (WGS) entry which is preliminary data.</text>
</comment>
<gene>
    <name evidence="2" type="ORF">VTK73DRAFT_5995</name>
</gene>
<dbReference type="EMBL" id="JAZHXJ010003369">
    <property type="protein sequence ID" value="KAL1835216.1"/>
    <property type="molecule type" value="Genomic_DNA"/>
</dbReference>
<protein>
    <submittedName>
        <fullName evidence="2">Uncharacterized protein</fullName>
    </submittedName>
</protein>
<reference evidence="2 3" key="1">
    <citation type="journal article" date="2024" name="Commun. Biol.">
        <title>Comparative genomic analysis of thermophilic fungi reveals convergent evolutionary adaptations and gene losses.</title>
        <authorList>
            <person name="Steindorff A.S."/>
            <person name="Aguilar-Pontes M.V."/>
            <person name="Robinson A.J."/>
            <person name="Andreopoulos B."/>
            <person name="LaButti K."/>
            <person name="Kuo A."/>
            <person name="Mondo S."/>
            <person name="Riley R."/>
            <person name="Otillar R."/>
            <person name="Haridas S."/>
            <person name="Lipzen A."/>
            <person name="Grimwood J."/>
            <person name="Schmutz J."/>
            <person name="Clum A."/>
            <person name="Reid I.D."/>
            <person name="Moisan M.C."/>
            <person name="Butler G."/>
            <person name="Nguyen T.T.M."/>
            <person name="Dewar K."/>
            <person name="Conant G."/>
            <person name="Drula E."/>
            <person name="Henrissat B."/>
            <person name="Hansel C."/>
            <person name="Singer S."/>
            <person name="Hutchinson M.I."/>
            <person name="de Vries R.P."/>
            <person name="Natvig D.O."/>
            <person name="Powell A.J."/>
            <person name="Tsang A."/>
            <person name="Grigoriev I.V."/>
        </authorList>
    </citation>
    <scope>NUCLEOTIDE SEQUENCE [LARGE SCALE GENOMIC DNA]</scope>
    <source>
        <strain evidence="2 3">ATCC 24622</strain>
    </source>
</reference>
<feature type="region of interest" description="Disordered" evidence="1">
    <location>
        <begin position="57"/>
        <end position="94"/>
    </location>
</feature>
<sequence length="94" mass="10772">MPLAFPLTLHCRWEYVAVHLGDAVGPRVLYIPVLQVRDCPVLYILAENPEMHRAVHEKSSVLTPISRSHTNRQIDTGNKPIQPRGRERKKDQNP</sequence>
<evidence type="ECO:0000313" key="2">
    <source>
        <dbReference type="EMBL" id="KAL1835216.1"/>
    </source>
</evidence>